<dbReference type="InterPro" id="IPR036390">
    <property type="entry name" value="WH_DNA-bd_sf"/>
</dbReference>
<keyword evidence="10" id="KW-1185">Reference proteome</keyword>
<dbReference type="InterPro" id="IPR015421">
    <property type="entry name" value="PyrdxlP-dep_Trfase_major"/>
</dbReference>
<evidence type="ECO:0000256" key="3">
    <source>
        <dbReference type="ARBA" id="ARBA00022576"/>
    </source>
</evidence>
<evidence type="ECO:0000256" key="1">
    <source>
        <dbReference type="ARBA" id="ARBA00001933"/>
    </source>
</evidence>
<dbReference type="Pfam" id="PF00155">
    <property type="entry name" value="Aminotran_1_2"/>
    <property type="match status" value="1"/>
</dbReference>
<dbReference type="SUPFAM" id="SSF46785">
    <property type="entry name" value="Winged helix' DNA-binding domain"/>
    <property type="match status" value="1"/>
</dbReference>
<dbReference type="SUPFAM" id="SSF53383">
    <property type="entry name" value="PLP-dependent transferases"/>
    <property type="match status" value="1"/>
</dbReference>
<comment type="similarity">
    <text evidence="2">In the C-terminal section; belongs to the class-I pyridoxal-phosphate-dependent aminotransferase family.</text>
</comment>
<evidence type="ECO:0000313" key="10">
    <source>
        <dbReference type="Proteomes" id="UP001527882"/>
    </source>
</evidence>
<keyword evidence="4" id="KW-0663">Pyridoxal phosphate</keyword>
<dbReference type="Gene3D" id="3.40.640.10">
    <property type="entry name" value="Type I PLP-dependent aspartate aminotransferase-like (Major domain)"/>
    <property type="match status" value="1"/>
</dbReference>
<dbReference type="SMART" id="SM00345">
    <property type="entry name" value="HTH_GNTR"/>
    <property type="match status" value="1"/>
</dbReference>
<dbReference type="InterPro" id="IPR000524">
    <property type="entry name" value="Tscrpt_reg_HTH_GntR"/>
</dbReference>
<keyword evidence="3 9" id="KW-0808">Transferase</keyword>
<keyword evidence="6" id="KW-0238">DNA-binding</keyword>
<evidence type="ECO:0000313" key="9">
    <source>
        <dbReference type="EMBL" id="MCZ8517112.1"/>
    </source>
</evidence>
<dbReference type="InterPro" id="IPR036388">
    <property type="entry name" value="WH-like_DNA-bd_sf"/>
</dbReference>
<evidence type="ECO:0000256" key="2">
    <source>
        <dbReference type="ARBA" id="ARBA00005384"/>
    </source>
</evidence>
<dbReference type="PANTHER" id="PTHR46577:SF1">
    <property type="entry name" value="HTH-TYPE TRANSCRIPTIONAL REGULATORY PROTEIN GABR"/>
    <property type="match status" value="1"/>
</dbReference>
<dbReference type="RefSeq" id="WP_269885646.1">
    <property type="nucleotide sequence ID" value="NZ_JAQAGZ010000032.1"/>
</dbReference>
<dbReference type="InterPro" id="IPR051446">
    <property type="entry name" value="HTH_trans_reg/aminotransferase"/>
</dbReference>
<feature type="domain" description="HTH gntR-type" evidence="8">
    <location>
        <begin position="15"/>
        <end position="84"/>
    </location>
</feature>
<dbReference type="PANTHER" id="PTHR46577">
    <property type="entry name" value="HTH-TYPE TRANSCRIPTIONAL REGULATORY PROTEIN GABR"/>
    <property type="match status" value="1"/>
</dbReference>
<evidence type="ECO:0000256" key="4">
    <source>
        <dbReference type="ARBA" id="ARBA00022898"/>
    </source>
</evidence>
<sequence>MHFQLAYHSYIERYPTKLLALYHALRDAMVEGRVVDCGTRLPSTRELAALYELSRGTVNQVYDMLASEGYVHCVIGRGTFTAYRNDRTESEADGSGRESVYPLSGWGKRFESAAQLEEAAPLQKPAVVDFDRFAPDLHAFPFEAWHRCLFAQVREVGGDAPSERVPPQGYEPLRAAISQMLRRSRGIVAGPEQIAVTGGSMQAIALLAQLLAGPDETAVAETPAYKGIRRAIAAAGGSCIDAPVDAQGIVPADWEAAALFVTPARQFPTGAVLSLERRQALLRWAETRNAVIVEDDYDSEFRHRGKSLEPLKVLDRGERVVYLGSFTKTMLPYVRIGYAVLPPGLVEPFRRAMELYAPQPVNLLEQRALAAFMHSGEYERHLRRMKRVYSRKFALLLQEVTTELSAWFDWVPSDAGLHVFGWWKGSAESYFECKRLSGELGVRWSEAQSEDALTGRRRMGVYLNFPHLSEEDIERGVLRIKQAGEAL</sequence>
<dbReference type="InterPro" id="IPR004839">
    <property type="entry name" value="Aminotransferase_I/II_large"/>
</dbReference>
<name>A0ABT4QJQ9_9BACL</name>
<dbReference type="Gene3D" id="1.10.10.10">
    <property type="entry name" value="Winged helix-like DNA-binding domain superfamily/Winged helix DNA-binding domain"/>
    <property type="match status" value="1"/>
</dbReference>
<dbReference type="InterPro" id="IPR015424">
    <property type="entry name" value="PyrdxlP-dep_Trfase"/>
</dbReference>
<proteinExistence type="inferred from homology"/>
<evidence type="ECO:0000256" key="6">
    <source>
        <dbReference type="ARBA" id="ARBA00023125"/>
    </source>
</evidence>
<protein>
    <submittedName>
        <fullName evidence="9">PLP-dependent aminotransferase family protein</fullName>
    </submittedName>
</protein>
<gene>
    <name evidence="9" type="ORF">O9H85_33135</name>
</gene>
<keyword evidence="3 9" id="KW-0032">Aminotransferase</keyword>
<dbReference type="PROSITE" id="PS50949">
    <property type="entry name" value="HTH_GNTR"/>
    <property type="match status" value="1"/>
</dbReference>
<evidence type="ECO:0000256" key="5">
    <source>
        <dbReference type="ARBA" id="ARBA00023015"/>
    </source>
</evidence>
<keyword evidence="5" id="KW-0805">Transcription regulation</keyword>
<dbReference type="PRINTS" id="PR00035">
    <property type="entry name" value="HTHGNTR"/>
</dbReference>
<dbReference type="GO" id="GO:0008483">
    <property type="term" value="F:transaminase activity"/>
    <property type="evidence" value="ECO:0007669"/>
    <property type="project" value="UniProtKB-KW"/>
</dbReference>
<dbReference type="CDD" id="cd07377">
    <property type="entry name" value="WHTH_GntR"/>
    <property type="match status" value="1"/>
</dbReference>
<dbReference type="Proteomes" id="UP001527882">
    <property type="component" value="Unassembled WGS sequence"/>
</dbReference>
<reference evidence="9 10" key="1">
    <citation type="submission" date="2022-12" db="EMBL/GenBank/DDBJ databases">
        <title>Draft genome sequence of Paenibacillus sp. dW9.</title>
        <authorList>
            <person name="Choi E.-W."/>
            <person name="Kim D.-U."/>
        </authorList>
    </citation>
    <scope>NUCLEOTIDE SEQUENCE [LARGE SCALE GENOMIC DNA]</scope>
    <source>
        <strain evidence="10">dW9</strain>
    </source>
</reference>
<evidence type="ECO:0000259" key="8">
    <source>
        <dbReference type="PROSITE" id="PS50949"/>
    </source>
</evidence>
<comment type="caution">
    <text evidence="9">The sequence shown here is derived from an EMBL/GenBank/DDBJ whole genome shotgun (WGS) entry which is preliminary data.</text>
</comment>
<dbReference type="EMBL" id="JAQAGZ010000032">
    <property type="protein sequence ID" value="MCZ8517112.1"/>
    <property type="molecule type" value="Genomic_DNA"/>
</dbReference>
<organism evidence="9 10">
    <name type="scientific">Paenibacillus gyeongsangnamensis</name>
    <dbReference type="NCBI Taxonomy" id="3388067"/>
    <lineage>
        <taxon>Bacteria</taxon>
        <taxon>Bacillati</taxon>
        <taxon>Bacillota</taxon>
        <taxon>Bacilli</taxon>
        <taxon>Bacillales</taxon>
        <taxon>Paenibacillaceae</taxon>
        <taxon>Paenibacillus</taxon>
    </lineage>
</organism>
<accession>A0ABT4QJQ9</accession>
<dbReference type="CDD" id="cd00609">
    <property type="entry name" value="AAT_like"/>
    <property type="match status" value="1"/>
</dbReference>
<dbReference type="Pfam" id="PF00392">
    <property type="entry name" value="GntR"/>
    <property type="match status" value="1"/>
</dbReference>
<keyword evidence="7" id="KW-0804">Transcription</keyword>
<comment type="cofactor">
    <cofactor evidence="1">
        <name>pyridoxal 5'-phosphate</name>
        <dbReference type="ChEBI" id="CHEBI:597326"/>
    </cofactor>
</comment>
<evidence type="ECO:0000256" key="7">
    <source>
        <dbReference type="ARBA" id="ARBA00023163"/>
    </source>
</evidence>